<organism evidence="2 3">
    <name type="scientific">Glycomyces rutgersensis</name>
    <dbReference type="NCBI Taxonomy" id="58115"/>
    <lineage>
        <taxon>Bacteria</taxon>
        <taxon>Bacillati</taxon>
        <taxon>Actinomycetota</taxon>
        <taxon>Actinomycetes</taxon>
        <taxon>Glycomycetales</taxon>
        <taxon>Glycomycetaceae</taxon>
        <taxon>Glycomyces</taxon>
    </lineage>
</organism>
<sequence>MSSQSRGVPVHISLIASNVLSMLWAKTCSWRAARGEDPPPEHLNPNRTRPKE</sequence>
<keyword evidence="3" id="KW-1185">Reference proteome</keyword>
<proteinExistence type="predicted"/>
<dbReference type="Proteomes" id="UP001501584">
    <property type="component" value="Unassembled WGS sequence"/>
</dbReference>
<evidence type="ECO:0000313" key="2">
    <source>
        <dbReference type="EMBL" id="GAA2351945.1"/>
    </source>
</evidence>
<accession>A0ABN3GI44</accession>
<feature type="region of interest" description="Disordered" evidence="1">
    <location>
        <begin position="32"/>
        <end position="52"/>
    </location>
</feature>
<dbReference type="EMBL" id="BAAASX010000029">
    <property type="protein sequence ID" value="GAA2351945.1"/>
    <property type="molecule type" value="Genomic_DNA"/>
</dbReference>
<dbReference type="RefSeq" id="WP_310283745.1">
    <property type="nucleotide sequence ID" value="NZ_BAAASX010000029.1"/>
</dbReference>
<gene>
    <name evidence="2" type="ORF">GCM10010403_52100</name>
</gene>
<evidence type="ECO:0000313" key="3">
    <source>
        <dbReference type="Proteomes" id="UP001501584"/>
    </source>
</evidence>
<name>A0ABN3GI44_9ACTN</name>
<comment type="caution">
    <text evidence="2">The sequence shown here is derived from an EMBL/GenBank/DDBJ whole genome shotgun (WGS) entry which is preliminary data.</text>
</comment>
<evidence type="ECO:0000256" key="1">
    <source>
        <dbReference type="SAM" id="MobiDB-lite"/>
    </source>
</evidence>
<reference evidence="2 3" key="1">
    <citation type="journal article" date="2019" name="Int. J. Syst. Evol. Microbiol.">
        <title>The Global Catalogue of Microorganisms (GCM) 10K type strain sequencing project: providing services to taxonomists for standard genome sequencing and annotation.</title>
        <authorList>
            <consortium name="The Broad Institute Genomics Platform"/>
            <consortium name="The Broad Institute Genome Sequencing Center for Infectious Disease"/>
            <person name="Wu L."/>
            <person name="Ma J."/>
        </authorList>
    </citation>
    <scope>NUCLEOTIDE SEQUENCE [LARGE SCALE GENOMIC DNA]</scope>
    <source>
        <strain evidence="2 3">JCM 6238</strain>
    </source>
</reference>
<protein>
    <submittedName>
        <fullName evidence="2">Uncharacterized protein</fullName>
    </submittedName>
</protein>